<reference evidence="1 2" key="1">
    <citation type="submission" date="2018-04" db="EMBL/GenBank/DDBJ databases">
        <title>Draft genome sequence of Pseudomonas syringae pv. actinidiae biovar 3 strains isolated from kiwifruit in Kagawa prefecture.</title>
        <authorList>
            <person name="Tabuchi M."/>
            <person name="Saito M."/>
            <person name="Fujiwara S."/>
            <person name="Sasa N."/>
            <person name="Akimitsu K."/>
            <person name="Gomi K."/>
            <person name="Konishi-Sugita S."/>
            <person name="Hamano K."/>
            <person name="Kataoka I."/>
        </authorList>
    </citation>
    <scope>NUCLEOTIDE SEQUENCE [LARGE SCALE GENOMIC DNA]</scope>
    <source>
        <strain evidence="1 2">MAFF212211</strain>
    </source>
</reference>
<organism evidence="1 2">
    <name type="scientific">Pseudomonas syringae pv. actinidiae</name>
    <dbReference type="NCBI Taxonomy" id="103796"/>
    <lineage>
        <taxon>Bacteria</taxon>
        <taxon>Pseudomonadati</taxon>
        <taxon>Pseudomonadota</taxon>
        <taxon>Gammaproteobacteria</taxon>
        <taxon>Pseudomonadales</taxon>
        <taxon>Pseudomonadaceae</taxon>
        <taxon>Pseudomonas</taxon>
        <taxon>Pseudomonas syringae</taxon>
    </lineage>
</organism>
<accession>A0AAN4Q2Q6</accession>
<evidence type="ECO:0000313" key="1">
    <source>
        <dbReference type="EMBL" id="GBH16197.1"/>
    </source>
</evidence>
<dbReference type="EMBL" id="BGKA01000079">
    <property type="protein sequence ID" value="GBH16197.1"/>
    <property type="molecule type" value="Genomic_DNA"/>
</dbReference>
<dbReference type="AlphaFoldDB" id="A0AAN4Q2Q6"/>
<dbReference type="Proteomes" id="UP000248291">
    <property type="component" value="Unassembled WGS sequence"/>
</dbReference>
<evidence type="ECO:0000313" key="2">
    <source>
        <dbReference type="Proteomes" id="UP000248291"/>
    </source>
</evidence>
<sequence length="71" mass="8112">MYGTESISRATQAPQHIYDVELCIRGCNFQIVLDDPLDSLPTNFSNNWSNTNRLNLKQSYTRQINSINFSG</sequence>
<gene>
    <name evidence="1" type="ORF">KPSA3_02137</name>
</gene>
<protein>
    <submittedName>
        <fullName evidence="1">Multidrug efflux pump subunit AcrB</fullName>
    </submittedName>
</protein>
<comment type="caution">
    <text evidence="1">The sequence shown here is derived from an EMBL/GenBank/DDBJ whole genome shotgun (WGS) entry which is preliminary data.</text>
</comment>
<proteinExistence type="predicted"/>
<name>A0AAN4Q2Q6_PSESF</name>